<evidence type="ECO:0008006" key="4">
    <source>
        <dbReference type="Google" id="ProtNLM"/>
    </source>
</evidence>
<feature type="repeat" description="TPR" evidence="1">
    <location>
        <begin position="2"/>
        <end position="35"/>
    </location>
</feature>
<dbReference type="SUPFAM" id="SSF48452">
    <property type="entry name" value="TPR-like"/>
    <property type="match status" value="1"/>
</dbReference>
<keyword evidence="1" id="KW-0802">TPR repeat</keyword>
<evidence type="ECO:0000313" key="2">
    <source>
        <dbReference type="EMBL" id="KAK7034329.1"/>
    </source>
</evidence>
<dbReference type="EMBL" id="JAWWNJ010000021">
    <property type="protein sequence ID" value="KAK7034329.1"/>
    <property type="molecule type" value="Genomic_DNA"/>
</dbReference>
<accession>A0AAW0C725</accession>
<dbReference type="SMART" id="SM00028">
    <property type="entry name" value="TPR"/>
    <property type="match status" value="3"/>
</dbReference>
<dbReference type="InterPro" id="IPR019734">
    <property type="entry name" value="TPR_rpt"/>
</dbReference>
<keyword evidence="3" id="KW-1185">Reference proteome</keyword>
<protein>
    <recommendedName>
        <fullName evidence="4">Tetratricopeptide repeat protein 28</fullName>
    </recommendedName>
</protein>
<sequence length="189" mass="20605">LGTTLHNIGLSYRRCGSDEDAVRHYKEAIEVRRDLCEDDPSSYHLANLGGTLHNMTLSLSALDLRFDALQRCEEAVIVRRQAAQLNLSATLELAQSLYSKGGYLLGLGREEKAVEAFSEAVKLYRMLRQNSGLGAALHDMGISLGAALHDMGISLAACCRDQEAVSALTEAVDLRSKASTREPEVTSHM</sequence>
<evidence type="ECO:0000313" key="3">
    <source>
        <dbReference type="Proteomes" id="UP001362999"/>
    </source>
</evidence>
<feature type="non-terminal residue" evidence="2">
    <location>
        <position position="189"/>
    </location>
</feature>
<dbReference type="Gene3D" id="1.25.40.10">
    <property type="entry name" value="Tetratricopeptide repeat domain"/>
    <property type="match status" value="1"/>
</dbReference>
<dbReference type="PROSITE" id="PS50005">
    <property type="entry name" value="TPR"/>
    <property type="match status" value="1"/>
</dbReference>
<reference evidence="2 3" key="1">
    <citation type="journal article" date="2024" name="J Genomics">
        <title>Draft genome sequencing and assembly of Favolaschia claudopus CIRM-BRFM 2984 isolated from oak limbs.</title>
        <authorList>
            <person name="Navarro D."/>
            <person name="Drula E."/>
            <person name="Chaduli D."/>
            <person name="Cazenave R."/>
            <person name="Ahrendt S."/>
            <person name="Wang J."/>
            <person name="Lipzen A."/>
            <person name="Daum C."/>
            <person name="Barry K."/>
            <person name="Grigoriev I.V."/>
            <person name="Favel A."/>
            <person name="Rosso M.N."/>
            <person name="Martin F."/>
        </authorList>
    </citation>
    <scope>NUCLEOTIDE SEQUENCE [LARGE SCALE GENOMIC DNA]</scope>
    <source>
        <strain evidence="2 3">CIRM-BRFM 2984</strain>
    </source>
</reference>
<name>A0AAW0C725_9AGAR</name>
<dbReference type="Proteomes" id="UP001362999">
    <property type="component" value="Unassembled WGS sequence"/>
</dbReference>
<proteinExistence type="predicted"/>
<dbReference type="InterPro" id="IPR011990">
    <property type="entry name" value="TPR-like_helical_dom_sf"/>
</dbReference>
<comment type="caution">
    <text evidence="2">The sequence shown here is derived from an EMBL/GenBank/DDBJ whole genome shotgun (WGS) entry which is preliminary data.</text>
</comment>
<evidence type="ECO:0000256" key="1">
    <source>
        <dbReference type="PROSITE-ProRule" id="PRU00339"/>
    </source>
</evidence>
<organism evidence="2 3">
    <name type="scientific">Favolaschia claudopus</name>
    <dbReference type="NCBI Taxonomy" id="2862362"/>
    <lineage>
        <taxon>Eukaryota</taxon>
        <taxon>Fungi</taxon>
        <taxon>Dikarya</taxon>
        <taxon>Basidiomycota</taxon>
        <taxon>Agaricomycotina</taxon>
        <taxon>Agaricomycetes</taxon>
        <taxon>Agaricomycetidae</taxon>
        <taxon>Agaricales</taxon>
        <taxon>Marasmiineae</taxon>
        <taxon>Mycenaceae</taxon>
        <taxon>Favolaschia</taxon>
    </lineage>
</organism>
<gene>
    <name evidence="2" type="ORF">R3P38DRAFT_2392212</name>
</gene>
<feature type="non-terminal residue" evidence="2">
    <location>
        <position position="1"/>
    </location>
</feature>
<dbReference type="Pfam" id="PF13181">
    <property type="entry name" value="TPR_8"/>
    <property type="match status" value="1"/>
</dbReference>
<dbReference type="Pfam" id="PF13374">
    <property type="entry name" value="TPR_10"/>
    <property type="match status" value="1"/>
</dbReference>
<dbReference type="AlphaFoldDB" id="A0AAW0C725"/>